<organism evidence="2">
    <name type="scientific">Mimiviridae sp. ChoanoV1</name>
    <dbReference type="NCBI Taxonomy" id="2596887"/>
    <lineage>
        <taxon>Viruses</taxon>
        <taxon>Varidnaviria</taxon>
        <taxon>Bamfordvirae</taxon>
        <taxon>Nucleocytoviricota</taxon>
        <taxon>Megaviricetes</taxon>
        <taxon>Imitervirales</taxon>
        <taxon>Schizomimiviridae</taxon>
    </lineage>
</organism>
<proteinExistence type="predicted"/>
<gene>
    <name evidence="2" type="ORF">3_10</name>
</gene>
<reference evidence="2" key="1">
    <citation type="submission" date="2018-11" db="EMBL/GenBank/DDBJ databases">
        <title>A distinct lineage of giant viruses engineers rhodopsin photosystems in predatory marine eukaryotes.</title>
        <authorList>
            <person name="Needham D.M."/>
            <person name="Yoshizawa S."/>
            <person name="Hosaka T."/>
            <person name="Poirier C."/>
            <person name="Choi C.-J."/>
            <person name="Hehenberger E."/>
            <person name="Irwin N.A.T."/>
            <person name="Wilken S."/>
            <person name="Yung C.-M."/>
            <person name="Bachy C."/>
            <person name="Kurihara R."/>
            <person name="Nakajima Y."/>
            <person name="Kojima K."/>
            <person name="Kimura-Someya T."/>
            <person name="Leonard G."/>
            <person name="Malmstrom R.R."/>
            <person name="Mende D."/>
            <person name="Olson D.K."/>
            <person name="Sudo Y."/>
            <person name="Sudek S."/>
            <person name="Richards T.A."/>
            <person name="DeLong E.F."/>
            <person name="Keeling P.J."/>
            <person name="Santoro A.E."/>
            <person name="Shirouzu M."/>
            <person name="Iwasaki W."/>
            <person name="Worden A.Z."/>
        </authorList>
    </citation>
    <scope>NUCLEOTIDE SEQUENCE</scope>
</reference>
<protein>
    <submittedName>
        <fullName evidence="2">Sulfotransferase domain protein</fullName>
    </submittedName>
</protein>
<dbReference type="EMBL" id="MK250087">
    <property type="protein sequence ID" value="QDY52031.1"/>
    <property type="molecule type" value="Genomic_DNA"/>
</dbReference>
<dbReference type="InterPro" id="IPR000863">
    <property type="entry name" value="Sulfotransferase_dom"/>
</dbReference>
<accession>A0A5B8IPG9</accession>
<dbReference type="Pfam" id="PF00685">
    <property type="entry name" value="Sulfotransfer_1"/>
    <property type="match status" value="1"/>
</dbReference>
<feature type="domain" description="Sulfotransferase" evidence="1">
    <location>
        <begin position="68"/>
        <end position="126"/>
    </location>
</feature>
<evidence type="ECO:0000313" key="2">
    <source>
        <dbReference type="EMBL" id="QDY52031.1"/>
    </source>
</evidence>
<evidence type="ECO:0000259" key="1">
    <source>
        <dbReference type="Pfam" id="PF00685"/>
    </source>
</evidence>
<sequence>MDFLSLDFLVYSSHKTSTQSLLKSLRGNNYKAIHCHTINDLRYLFKLDHHFKKEQYIQYLLNYKIKNNKKIKIISCIRNPKDRLISSFFQSFHTDKINQRNEKENNTIVNLKSEDELITIYEELIKKKSLPGNVESLNEMSTIHNINILELLKKKKDYYYLDHNLFELYVLDFNCIIDKTINLKYLNNILNLDLKVMETRNLSENKSYYNKYKNIKKKIGKNFDSIIENQYNKFYFTAF</sequence>
<name>A0A5B8IPG9_9VIRU</name>
<dbReference type="GO" id="GO:0008146">
    <property type="term" value="F:sulfotransferase activity"/>
    <property type="evidence" value="ECO:0007669"/>
    <property type="project" value="InterPro"/>
</dbReference>
<dbReference type="Gene3D" id="3.40.50.300">
    <property type="entry name" value="P-loop containing nucleotide triphosphate hydrolases"/>
    <property type="match status" value="1"/>
</dbReference>
<keyword evidence="2" id="KW-0808">Transferase</keyword>
<dbReference type="SUPFAM" id="SSF52540">
    <property type="entry name" value="P-loop containing nucleoside triphosphate hydrolases"/>
    <property type="match status" value="1"/>
</dbReference>
<dbReference type="InterPro" id="IPR027417">
    <property type="entry name" value="P-loop_NTPase"/>
</dbReference>